<evidence type="ECO:0000313" key="3">
    <source>
        <dbReference type="Proteomes" id="UP000789803"/>
    </source>
</evidence>
<reference evidence="2 3" key="1">
    <citation type="submission" date="2020-11" db="EMBL/GenBank/DDBJ databases">
        <authorList>
            <person name="Peeters C."/>
        </authorList>
    </citation>
    <scope>NUCLEOTIDE SEQUENCE [LARGE SCALE GENOMIC DNA]</scope>
    <source>
        <strain evidence="2 3">LMG 7974</strain>
    </source>
</reference>
<feature type="domain" description="Protein NO VEIN C-terminal" evidence="1">
    <location>
        <begin position="129"/>
        <end position="210"/>
    </location>
</feature>
<comment type="caution">
    <text evidence="2">The sequence shown here is derived from an EMBL/GenBank/DDBJ whole genome shotgun (WGS) entry which is preliminary data.</text>
</comment>
<dbReference type="InterPro" id="IPR024975">
    <property type="entry name" value="NOV_C"/>
</dbReference>
<sequence length="240" mass="28460">MLKNREKLILCGLFLSKFNEIGYKKLGFSSFTEAFNVLGYALDAKPMNIKNYRDEFDPIFQNPRKGWYKREMREYCRAILDEYQRLNLNDFSALISSFLVRNFELKSKIDSFLQVQTEPIKRVATGRAAENYFIQNFRKYFKDFTLTDTREFGCGFDFKMDFDDEFFCVEVKGISQSSGGFLLTKKEFEMAEKFRQNYCLFVVKNLQIKPCEALFFDPLQKFNLKQIKQEITQISYQGLI</sequence>
<organism evidence="2 3">
    <name type="scientific">Campylobacter majalis</name>
    <dbReference type="NCBI Taxonomy" id="2790656"/>
    <lineage>
        <taxon>Bacteria</taxon>
        <taxon>Pseudomonadati</taxon>
        <taxon>Campylobacterota</taxon>
        <taxon>Epsilonproteobacteria</taxon>
        <taxon>Campylobacterales</taxon>
        <taxon>Campylobacteraceae</taxon>
        <taxon>Campylobacter</taxon>
    </lineage>
</organism>
<name>A0ABN7KA23_9BACT</name>
<accession>A0ABN7KA23</accession>
<evidence type="ECO:0000259" key="1">
    <source>
        <dbReference type="Pfam" id="PF13020"/>
    </source>
</evidence>
<dbReference type="EMBL" id="CAJHOF010000004">
    <property type="protein sequence ID" value="CAD7287725.1"/>
    <property type="molecule type" value="Genomic_DNA"/>
</dbReference>
<proteinExistence type="predicted"/>
<protein>
    <recommendedName>
        <fullName evidence="1">Protein NO VEIN C-terminal domain-containing protein</fullName>
    </recommendedName>
</protein>
<keyword evidence="3" id="KW-1185">Reference proteome</keyword>
<dbReference type="RefSeq" id="WP_229932423.1">
    <property type="nucleotide sequence ID" value="NZ_CAJHOF010000004.1"/>
</dbReference>
<evidence type="ECO:0000313" key="2">
    <source>
        <dbReference type="EMBL" id="CAD7287725.1"/>
    </source>
</evidence>
<dbReference type="Pfam" id="PF13020">
    <property type="entry name" value="NOV_C"/>
    <property type="match status" value="1"/>
</dbReference>
<gene>
    <name evidence="2" type="ORF">LMG7974_00606</name>
</gene>
<dbReference type="Proteomes" id="UP000789803">
    <property type="component" value="Unassembled WGS sequence"/>
</dbReference>